<proteinExistence type="predicted"/>
<evidence type="ECO:0000313" key="1">
    <source>
        <dbReference type="EMBL" id="VYU49384.1"/>
    </source>
</evidence>
<dbReference type="AlphaFoldDB" id="A0A6N3FBJ0"/>
<sequence length="291" mass="33296">MDFRPKNQNTQYLELTDLTGVDRISKICYVVGHKSGISRQDSGFFTLYLKTVDGLKIRGMIFNVTDFIKKGFVVASLKGNFVRIKGTPQVWNGGYSIILDEVESVEHNEIDAEARERFIGKIENVDMLFEQYKDMFHKAVNEELPAIYKVASFPNICEGRIGGYVRFIDRWVTSVLPYCEDYGNQLVHCLYYSILYYAKYLQRVNMLDVVTTRDKLAILKSIPSGNESGVSRIVDDALQAILGLGRAEHLYANILYTTFVSTERLLKMGEQWKIIPNGGVSELSDYTLRRY</sequence>
<reference evidence="1" key="1">
    <citation type="submission" date="2019-11" db="EMBL/GenBank/DDBJ databases">
        <authorList>
            <person name="Feng L."/>
        </authorList>
    </citation>
    <scope>NUCLEOTIDE SEQUENCE</scope>
    <source>
        <strain evidence="1">CParaputrificumLFYP93</strain>
    </source>
</reference>
<dbReference type="EMBL" id="CACRTV010000057">
    <property type="protein sequence ID" value="VYU49384.1"/>
    <property type="molecule type" value="Genomic_DNA"/>
</dbReference>
<protein>
    <submittedName>
        <fullName evidence="1">Uncharacterized protein</fullName>
    </submittedName>
</protein>
<name>A0A6N3FBJ0_9CLOT</name>
<accession>A0A6N3FBJ0</accession>
<dbReference type="RefSeq" id="WP_156561839.1">
    <property type="nucleotide sequence ID" value="NZ_CACRTV010000057.1"/>
</dbReference>
<organism evidence="1">
    <name type="scientific">Clostridium paraputrificum</name>
    <dbReference type="NCBI Taxonomy" id="29363"/>
    <lineage>
        <taxon>Bacteria</taxon>
        <taxon>Bacillati</taxon>
        <taxon>Bacillota</taxon>
        <taxon>Clostridia</taxon>
        <taxon>Eubacteriales</taxon>
        <taxon>Clostridiaceae</taxon>
        <taxon>Clostridium</taxon>
    </lineage>
</organism>
<gene>
    <name evidence="1" type="ORF">CPLFYP93_02476</name>
</gene>